<name>A0ABP4AHA5_9ACTN</name>
<organism evidence="1 2">
    <name type="scientific">Nonomuraea longicatena</name>
    <dbReference type="NCBI Taxonomy" id="83682"/>
    <lineage>
        <taxon>Bacteria</taxon>
        <taxon>Bacillati</taxon>
        <taxon>Actinomycetota</taxon>
        <taxon>Actinomycetes</taxon>
        <taxon>Streptosporangiales</taxon>
        <taxon>Streptosporangiaceae</taxon>
        <taxon>Nonomuraea</taxon>
    </lineage>
</organism>
<evidence type="ECO:0000313" key="2">
    <source>
        <dbReference type="Proteomes" id="UP001501578"/>
    </source>
</evidence>
<accession>A0ABP4AHA5</accession>
<reference evidence="2" key="1">
    <citation type="journal article" date="2019" name="Int. J. Syst. Evol. Microbiol.">
        <title>The Global Catalogue of Microorganisms (GCM) 10K type strain sequencing project: providing services to taxonomists for standard genome sequencing and annotation.</title>
        <authorList>
            <consortium name="The Broad Institute Genomics Platform"/>
            <consortium name="The Broad Institute Genome Sequencing Center for Infectious Disease"/>
            <person name="Wu L."/>
            <person name="Ma J."/>
        </authorList>
    </citation>
    <scope>NUCLEOTIDE SEQUENCE [LARGE SCALE GENOMIC DNA]</scope>
    <source>
        <strain evidence="2">JCM 11136</strain>
    </source>
</reference>
<comment type="caution">
    <text evidence="1">The sequence shown here is derived from an EMBL/GenBank/DDBJ whole genome shotgun (WGS) entry which is preliminary data.</text>
</comment>
<keyword evidence="2" id="KW-1185">Reference proteome</keyword>
<gene>
    <name evidence="1" type="ORF">GCM10009560_42370</name>
</gene>
<dbReference type="EMBL" id="BAAAHQ010000022">
    <property type="protein sequence ID" value="GAA0934792.1"/>
    <property type="molecule type" value="Genomic_DNA"/>
</dbReference>
<sequence>MGCAVSVEIWSEIACPRCGLDSHRLDRAVERFEHGDKVEVIHRSFRLSDGFTVGSTVSARLFDLDDLLGLAGEIGLEREKTQRVVTGGRFG</sequence>
<dbReference type="Proteomes" id="UP001501578">
    <property type="component" value="Unassembled WGS sequence"/>
</dbReference>
<proteinExistence type="predicted"/>
<dbReference type="Gene3D" id="3.40.30.10">
    <property type="entry name" value="Glutaredoxin"/>
    <property type="match status" value="1"/>
</dbReference>
<evidence type="ECO:0000313" key="1">
    <source>
        <dbReference type="EMBL" id="GAA0934792.1"/>
    </source>
</evidence>
<protein>
    <submittedName>
        <fullName evidence="1">Uncharacterized protein</fullName>
    </submittedName>
</protein>